<dbReference type="CDD" id="cd17324">
    <property type="entry name" value="MFS_NepI_like"/>
    <property type="match status" value="1"/>
</dbReference>
<keyword evidence="4 6" id="KW-1133">Transmembrane helix</keyword>
<dbReference type="Proteomes" id="UP000523795">
    <property type="component" value="Unassembled WGS sequence"/>
</dbReference>
<dbReference type="Gene3D" id="1.20.1250.20">
    <property type="entry name" value="MFS general substrate transporter like domains"/>
    <property type="match status" value="1"/>
</dbReference>
<evidence type="ECO:0000256" key="1">
    <source>
        <dbReference type="ARBA" id="ARBA00004651"/>
    </source>
</evidence>
<feature type="transmembrane region" description="Helical" evidence="6">
    <location>
        <begin position="173"/>
        <end position="195"/>
    </location>
</feature>
<dbReference type="InterPro" id="IPR011701">
    <property type="entry name" value="MFS"/>
</dbReference>
<keyword evidence="5 6" id="KW-0472">Membrane</keyword>
<evidence type="ECO:0000313" key="8">
    <source>
        <dbReference type="EMBL" id="NKX49572.1"/>
    </source>
</evidence>
<feature type="transmembrane region" description="Helical" evidence="6">
    <location>
        <begin position="61"/>
        <end position="79"/>
    </location>
</feature>
<evidence type="ECO:0000256" key="6">
    <source>
        <dbReference type="SAM" id="Phobius"/>
    </source>
</evidence>
<dbReference type="InterPro" id="IPR020846">
    <property type="entry name" value="MFS_dom"/>
</dbReference>
<dbReference type="EMBL" id="JAAZSR010000024">
    <property type="protein sequence ID" value="NKX49572.1"/>
    <property type="molecule type" value="Genomic_DNA"/>
</dbReference>
<dbReference type="PROSITE" id="PS50850">
    <property type="entry name" value="MFS"/>
    <property type="match status" value="1"/>
</dbReference>
<keyword evidence="2" id="KW-1003">Cell membrane</keyword>
<evidence type="ECO:0000256" key="5">
    <source>
        <dbReference type="ARBA" id="ARBA00023136"/>
    </source>
</evidence>
<reference evidence="8 9" key="1">
    <citation type="submission" date="2020-04" db="EMBL/GenBank/DDBJ databases">
        <authorList>
            <person name="Liu S."/>
        </authorList>
    </citation>
    <scope>NUCLEOTIDE SEQUENCE [LARGE SCALE GENOMIC DNA]</scope>
    <source>
        <strain evidence="8 9">CGMCC 1.15091</strain>
    </source>
</reference>
<feature type="non-terminal residue" evidence="8">
    <location>
        <position position="263"/>
    </location>
</feature>
<organism evidence="8 9">
    <name type="scientific">Arthrobacter deserti</name>
    <dbReference type="NCBI Taxonomy" id="1742687"/>
    <lineage>
        <taxon>Bacteria</taxon>
        <taxon>Bacillati</taxon>
        <taxon>Actinomycetota</taxon>
        <taxon>Actinomycetes</taxon>
        <taxon>Micrococcales</taxon>
        <taxon>Micrococcaceae</taxon>
        <taxon>Arthrobacter</taxon>
    </lineage>
</organism>
<proteinExistence type="predicted"/>
<dbReference type="PANTHER" id="PTHR43124">
    <property type="entry name" value="PURINE EFFLUX PUMP PBUE"/>
    <property type="match status" value="1"/>
</dbReference>
<keyword evidence="9" id="KW-1185">Reference proteome</keyword>
<feature type="transmembrane region" description="Helical" evidence="6">
    <location>
        <begin position="86"/>
        <end position="104"/>
    </location>
</feature>
<evidence type="ECO:0000313" key="9">
    <source>
        <dbReference type="Proteomes" id="UP000523795"/>
    </source>
</evidence>
<protein>
    <submittedName>
        <fullName evidence="8">MFS transporter</fullName>
    </submittedName>
</protein>
<feature type="domain" description="Major facilitator superfamily (MFS) profile" evidence="7">
    <location>
        <begin position="21"/>
        <end position="263"/>
    </location>
</feature>
<evidence type="ECO:0000256" key="2">
    <source>
        <dbReference type="ARBA" id="ARBA00022475"/>
    </source>
</evidence>
<sequence length="263" mass="26915">MSSPRTATAPATSSPVSTGRAVFALAMGGFAIGTTEFAIMGLLQNVAGGLGISIPAGGQLISAYALGVVDGAPVLAALGARVPRKYMGVGLMAMFTLANLSSVLAPDFGTMLVTRFLSGLPHGAYFGIAAVIAAPLAAPARRAQAVAMVMPGLSVANVIGVPAVTWLGQNHGWRLMFLAVALIGAVTVVLVLRWVPFQPVHEGASIRRELGSLKRGQVWLALLTGIVGFGGFFAVYSYISPTMTLVTGLPEAALPLIVGLYGL</sequence>
<dbReference type="PANTHER" id="PTHR43124:SF3">
    <property type="entry name" value="CHLORAMPHENICOL EFFLUX PUMP RV0191"/>
    <property type="match status" value="1"/>
</dbReference>
<dbReference type="InterPro" id="IPR050189">
    <property type="entry name" value="MFS_Efflux_Transporters"/>
</dbReference>
<feature type="transmembrane region" description="Helical" evidence="6">
    <location>
        <begin position="116"/>
        <end position="138"/>
    </location>
</feature>
<accession>A0ABX1JJR7</accession>
<dbReference type="SUPFAM" id="SSF103473">
    <property type="entry name" value="MFS general substrate transporter"/>
    <property type="match status" value="1"/>
</dbReference>
<comment type="subcellular location">
    <subcellularLocation>
        <location evidence="1">Cell membrane</location>
        <topology evidence="1">Multi-pass membrane protein</topology>
    </subcellularLocation>
</comment>
<dbReference type="InterPro" id="IPR036259">
    <property type="entry name" value="MFS_trans_sf"/>
</dbReference>
<evidence type="ECO:0000256" key="3">
    <source>
        <dbReference type="ARBA" id="ARBA00022692"/>
    </source>
</evidence>
<comment type="caution">
    <text evidence="8">The sequence shown here is derived from an EMBL/GenBank/DDBJ whole genome shotgun (WGS) entry which is preliminary data.</text>
</comment>
<evidence type="ECO:0000259" key="7">
    <source>
        <dbReference type="PROSITE" id="PS50850"/>
    </source>
</evidence>
<dbReference type="Pfam" id="PF07690">
    <property type="entry name" value="MFS_1"/>
    <property type="match status" value="1"/>
</dbReference>
<gene>
    <name evidence="8" type="ORF">HER39_03050</name>
</gene>
<evidence type="ECO:0000256" key="4">
    <source>
        <dbReference type="ARBA" id="ARBA00022989"/>
    </source>
</evidence>
<feature type="transmembrane region" description="Helical" evidence="6">
    <location>
        <begin position="145"/>
        <end position="167"/>
    </location>
</feature>
<feature type="transmembrane region" description="Helical" evidence="6">
    <location>
        <begin position="21"/>
        <end position="41"/>
    </location>
</feature>
<name>A0ABX1JJR7_9MICC</name>
<feature type="transmembrane region" description="Helical" evidence="6">
    <location>
        <begin position="216"/>
        <end position="239"/>
    </location>
</feature>
<keyword evidence="3 6" id="KW-0812">Transmembrane</keyword>